<dbReference type="EMBL" id="BART01022253">
    <property type="protein sequence ID" value="GAG94099.1"/>
    <property type="molecule type" value="Genomic_DNA"/>
</dbReference>
<sequence length="36" mass="4227">MKQFDSKYPTVYPYNPVWVVNLDRVGFLANKGNFFA</sequence>
<comment type="caution">
    <text evidence="1">The sequence shown here is derived from an EMBL/GenBank/DDBJ whole genome shotgun (WGS) entry which is preliminary data.</text>
</comment>
<name>X1BDU4_9ZZZZ</name>
<protein>
    <submittedName>
        <fullName evidence="1">Uncharacterized protein</fullName>
    </submittedName>
</protein>
<organism evidence="1">
    <name type="scientific">marine sediment metagenome</name>
    <dbReference type="NCBI Taxonomy" id="412755"/>
    <lineage>
        <taxon>unclassified sequences</taxon>
        <taxon>metagenomes</taxon>
        <taxon>ecological metagenomes</taxon>
    </lineage>
</organism>
<evidence type="ECO:0000313" key="1">
    <source>
        <dbReference type="EMBL" id="GAG94099.1"/>
    </source>
</evidence>
<proteinExistence type="predicted"/>
<gene>
    <name evidence="1" type="ORF">S01H4_40788</name>
</gene>
<feature type="non-terminal residue" evidence="1">
    <location>
        <position position="36"/>
    </location>
</feature>
<dbReference type="AlphaFoldDB" id="X1BDU4"/>
<reference evidence="1" key="1">
    <citation type="journal article" date="2014" name="Front. Microbiol.">
        <title>High frequency of phylogenetically diverse reductive dehalogenase-homologous genes in deep subseafloor sedimentary metagenomes.</title>
        <authorList>
            <person name="Kawai M."/>
            <person name="Futagami T."/>
            <person name="Toyoda A."/>
            <person name="Takaki Y."/>
            <person name="Nishi S."/>
            <person name="Hori S."/>
            <person name="Arai W."/>
            <person name="Tsubouchi T."/>
            <person name="Morono Y."/>
            <person name="Uchiyama I."/>
            <person name="Ito T."/>
            <person name="Fujiyama A."/>
            <person name="Inagaki F."/>
            <person name="Takami H."/>
        </authorList>
    </citation>
    <scope>NUCLEOTIDE SEQUENCE</scope>
    <source>
        <strain evidence="1">Expedition CK06-06</strain>
    </source>
</reference>
<accession>X1BDU4</accession>